<name>A0A318KUC3_9FIRM</name>
<dbReference type="Gene3D" id="3.20.20.140">
    <property type="entry name" value="Metal-dependent hydrolases"/>
    <property type="match status" value="1"/>
</dbReference>
<dbReference type="GO" id="GO:0016787">
    <property type="term" value="F:hydrolase activity"/>
    <property type="evidence" value="ECO:0007669"/>
    <property type="project" value="InterPro"/>
</dbReference>
<reference evidence="3 4" key="1">
    <citation type="submission" date="2018-05" db="EMBL/GenBank/DDBJ databases">
        <title>Genomic Encyclopedia of Type Strains, Phase IV (KMG-IV): sequencing the most valuable type-strain genomes for metagenomic binning, comparative biology and taxonomic classification.</title>
        <authorList>
            <person name="Goeker M."/>
        </authorList>
    </citation>
    <scope>NUCLEOTIDE SEQUENCE [LARGE SCALE GENOMIC DNA]</scope>
    <source>
        <strain evidence="3 4">JC118</strain>
    </source>
</reference>
<dbReference type="PANTHER" id="PTHR21240:SF28">
    <property type="entry name" value="ISO-OROTATE DECARBOXYLASE (EUROFUNG)"/>
    <property type="match status" value="1"/>
</dbReference>
<dbReference type="PANTHER" id="PTHR21240">
    <property type="entry name" value="2-AMINO-3-CARBOXYLMUCONATE-6-SEMIALDEHYDE DECARBOXYLASE"/>
    <property type="match status" value="1"/>
</dbReference>
<dbReference type="AlphaFoldDB" id="A0A318KUC3"/>
<dbReference type="GO" id="GO:0005737">
    <property type="term" value="C:cytoplasm"/>
    <property type="evidence" value="ECO:0007669"/>
    <property type="project" value="TreeGrafter"/>
</dbReference>
<organism evidence="3 4">
    <name type="scientific">Dielma fastidiosa</name>
    <dbReference type="NCBI Taxonomy" id="1034346"/>
    <lineage>
        <taxon>Bacteria</taxon>
        <taxon>Bacillati</taxon>
        <taxon>Bacillota</taxon>
        <taxon>Erysipelotrichia</taxon>
        <taxon>Erysipelotrichales</taxon>
        <taxon>Erysipelotrichaceae</taxon>
        <taxon>Dielma</taxon>
    </lineage>
</organism>
<feature type="domain" description="Amidohydrolase-related" evidence="2">
    <location>
        <begin position="3"/>
        <end position="242"/>
    </location>
</feature>
<dbReference type="InterPro" id="IPR032466">
    <property type="entry name" value="Metal_Hydrolase"/>
</dbReference>
<evidence type="ECO:0000313" key="4">
    <source>
        <dbReference type="Proteomes" id="UP000247612"/>
    </source>
</evidence>
<dbReference type="SUPFAM" id="SSF51556">
    <property type="entry name" value="Metallo-dependent hydrolases"/>
    <property type="match status" value="1"/>
</dbReference>
<sequence length="246" mass="28040">MIIDAHTHICTNNTNPIASVDHLLEEMHAANTDAAIVFPLSDAFSANKELVDAIKGHPNLIPLAFINPNEKEALSQFKQCIEEYGMRGLKIHPTLSNFHIDDRSKLHELFSCCDEHRLNIVIHCTSDDHRVHPYHIETMAKCYPHATFQIAHMGAIWCADQAIETAKRNDNIYLDTGIASFNALRRAMNEVPDKVLMGADFPFYLYEMEQIKVKKAAEYSQNDTAEVFRLAAGENCRKLYRIEEKR</sequence>
<dbReference type="EMBL" id="QJKH01000004">
    <property type="protein sequence ID" value="PXX80172.1"/>
    <property type="molecule type" value="Genomic_DNA"/>
</dbReference>
<dbReference type="GO" id="GO:0016831">
    <property type="term" value="F:carboxy-lyase activity"/>
    <property type="evidence" value="ECO:0007669"/>
    <property type="project" value="InterPro"/>
</dbReference>
<dbReference type="Proteomes" id="UP000247612">
    <property type="component" value="Unassembled WGS sequence"/>
</dbReference>
<proteinExistence type="predicted"/>
<dbReference type="InterPro" id="IPR006680">
    <property type="entry name" value="Amidohydro-rel"/>
</dbReference>
<gene>
    <name evidence="3" type="ORF">DES51_104177</name>
</gene>
<dbReference type="Pfam" id="PF04909">
    <property type="entry name" value="Amidohydro_2"/>
    <property type="match status" value="1"/>
</dbReference>
<keyword evidence="4" id="KW-1185">Reference proteome</keyword>
<evidence type="ECO:0000313" key="3">
    <source>
        <dbReference type="EMBL" id="PXX80172.1"/>
    </source>
</evidence>
<accession>A0A318KUC3</accession>
<dbReference type="RefSeq" id="WP_110370602.1">
    <property type="nucleotide sequence ID" value="NZ_QJKH01000004.1"/>
</dbReference>
<protein>
    <recommendedName>
        <fullName evidence="2">Amidohydrolase-related domain-containing protein</fullName>
    </recommendedName>
</protein>
<dbReference type="GO" id="GO:0019748">
    <property type="term" value="P:secondary metabolic process"/>
    <property type="evidence" value="ECO:0007669"/>
    <property type="project" value="TreeGrafter"/>
</dbReference>
<dbReference type="STRING" id="1034346.GCA_000313565_01670"/>
<evidence type="ECO:0000259" key="2">
    <source>
        <dbReference type="Pfam" id="PF04909"/>
    </source>
</evidence>
<keyword evidence="1" id="KW-0456">Lyase</keyword>
<comment type="caution">
    <text evidence="3">The sequence shown here is derived from an EMBL/GenBank/DDBJ whole genome shotgun (WGS) entry which is preliminary data.</text>
</comment>
<evidence type="ECO:0000256" key="1">
    <source>
        <dbReference type="ARBA" id="ARBA00023239"/>
    </source>
</evidence>
<dbReference type="InterPro" id="IPR032465">
    <property type="entry name" value="ACMSD"/>
</dbReference>